<dbReference type="Pfam" id="PF00881">
    <property type="entry name" value="Nitroreductase"/>
    <property type="match status" value="1"/>
</dbReference>
<evidence type="ECO:0000259" key="1">
    <source>
        <dbReference type="Pfam" id="PF00881"/>
    </source>
</evidence>
<dbReference type="PANTHER" id="PTHR23026:SF123">
    <property type="entry name" value="NAD(P)H NITROREDUCTASE RV3131-RELATED"/>
    <property type="match status" value="1"/>
</dbReference>
<dbReference type="InterPro" id="IPR029479">
    <property type="entry name" value="Nitroreductase"/>
</dbReference>
<accession>A0ABT5FQC1</accession>
<organism evidence="2 3">
    <name type="scientific">Streptomyces gilvifuscus</name>
    <dbReference type="NCBI Taxonomy" id="1550617"/>
    <lineage>
        <taxon>Bacteria</taxon>
        <taxon>Bacillati</taxon>
        <taxon>Actinomycetota</taxon>
        <taxon>Actinomycetes</taxon>
        <taxon>Kitasatosporales</taxon>
        <taxon>Streptomycetaceae</taxon>
        <taxon>Streptomyces</taxon>
    </lineage>
</organism>
<dbReference type="PANTHER" id="PTHR23026">
    <property type="entry name" value="NADPH NITROREDUCTASE"/>
    <property type="match status" value="1"/>
</dbReference>
<dbReference type="InterPro" id="IPR000415">
    <property type="entry name" value="Nitroreductase-like"/>
</dbReference>
<protein>
    <submittedName>
        <fullName evidence="2">Nitroreductase family protein</fullName>
    </submittedName>
</protein>
<dbReference type="InterPro" id="IPR050627">
    <property type="entry name" value="Nitroreductase/BluB"/>
</dbReference>
<dbReference type="RefSeq" id="WP_272174894.1">
    <property type="nucleotide sequence ID" value="NZ_JAQOSK010000003.1"/>
</dbReference>
<keyword evidence="3" id="KW-1185">Reference proteome</keyword>
<dbReference type="EMBL" id="JAQOSK010000003">
    <property type="protein sequence ID" value="MDC2954753.1"/>
    <property type="molecule type" value="Genomic_DNA"/>
</dbReference>
<dbReference type="Gene3D" id="3.40.109.10">
    <property type="entry name" value="NADH Oxidase"/>
    <property type="match status" value="2"/>
</dbReference>
<gene>
    <name evidence="2" type="ORF">PO587_09790</name>
</gene>
<dbReference type="Proteomes" id="UP001221328">
    <property type="component" value="Unassembled WGS sequence"/>
</dbReference>
<evidence type="ECO:0000313" key="2">
    <source>
        <dbReference type="EMBL" id="MDC2954753.1"/>
    </source>
</evidence>
<reference evidence="2 3" key="1">
    <citation type="journal article" date="2015" name="Int. J. Syst. Evol. Microbiol.">
        <title>Streptomyces gilvifuscus sp. nov., an actinomycete that produces antibacterial compounds isolated from soil.</title>
        <authorList>
            <person name="Nguyen T.M."/>
            <person name="Kim J."/>
        </authorList>
    </citation>
    <scope>NUCLEOTIDE SEQUENCE [LARGE SCALE GENOMIC DNA]</scope>
    <source>
        <strain evidence="2 3">T113</strain>
    </source>
</reference>
<comment type="caution">
    <text evidence="2">The sequence shown here is derived from an EMBL/GenBank/DDBJ whole genome shotgun (WGS) entry which is preliminary data.</text>
</comment>
<evidence type="ECO:0000313" key="3">
    <source>
        <dbReference type="Proteomes" id="UP001221328"/>
    </source>
</evidence>
<feature type="domain" description="Nitroreductase" evidence="1">
    <location>
        <begin position="133"/>
        <end position="324"/>
    </location>
</feature>
<sequence>MNGNHGSEPGRTHPGLARPLDTTTVTALVAAATAAPSLHNAQPWRFRHVAGGSTLELRADLERTMPRFDPDLRGLHLGCGAALFNLRVAAADGGLDADVRLLPDPTDRQLLATVRLTDTDRPDRELARLSTVISRRHTSRHPFEDRPVPDAVQEALRHAAEQEGTQLVFPDRWHVESLLDDVRDAEGRDDFDAAYMAEMRAWTRVGPQETDAAVDGVPDYAFGPSKRRGRAPVRDFAGRRPVPGRPAAVFETVPNLALLGTTHDHPADWLRAGEAMERILLLATLRGLATSLTSHSLERQDLRELARDPVSGMGFVQMVLRLGYGPAGVASPRRPVDHVLEIVPAG</sequence>
<proteinExistence type="predicted"/>
<dbReference type="SUPFAM" id="SSF55469">
    <property type="entry name" value="FMN-dependent nitroreductase-like"/>
    <property type="match status" value="2"/>
</dbReference>
<name>A0ABT5FQC1_9ACTN</name>
<dbReference type="NCBIfam" id="NF047509">
    <property type="entry name" value="Rv3131_FMN_oxido"/>
    <property type="match status" value="1"/>
</dbReference>